<dbReference type="NCBIfam" id="TIGR00809">
    <property type="entry name" value="secB"/>
    <property type="match status" value="1"/>
</dbReference>
<keyword evidence="9" id="KW-1185">Reference proteome</keyword>
<comment type="subunit">
    <text evidence="6">Homotetramer, a dimer of dimers. One homotetramer interacts with 1 SecA dimer.</text>
</comment>
<dbReference type="PANTHER" id="PTHR36918:SF1">
    <property type="entry name" value="PROTEIN-EXPORT PROTEIN SECB"/>
    <property type="match status" value="1"/>
</dbReference>
<evidence type="ECO:0000256" key="1">
    <source>
        <dbReference type="ARBA" id="ARBA00009990"/>
    </source>
</evidence>
<reference evidence="8 9" key="1">
    <citation type="submission" date="2016-05" db="EMBL/GenBank/DDBJ databases">
        <title>Compelete Genome Sequence of Bacteriochlorophyll-Synthesizing Bacterium Porphyrobacter neustonensis DSM 9434.</title>
        <authorList>
            <person name="Shi X.-L."/>
            <person name="Wu Y.-H."/>
            <person name="Cheng H."/>
            <person name="Xu L."/>
            <person name="Zhang X.-Q."/>
            <person name="Wang C.-S."/>
            <person name="Xu X.-W."/>
        </authorList>
    </citation>
    <scope>NUCLEOTIDE SEQUENCE [LARGE SCALE GENOMIC DNA]</scope>
    <source>
        <strain evidence="8 9">DSM 9434</strain>
    </source>
</reference>
<dbReference type="SUPFAM" id="SSF54611">
    <property type="entry name" value="SecB-like"/>
    <property type="match status" value="1"/>
</dbReference>
<dbReference type="KEGG" id="pns:A9D12_02385"/>
<comment type="subcellular location">
    <subcellularLocation>
        <location evidence="6">Cytoplasm</location>
    </subcellularLocation>
</comment>
<dbReference type="GO" id="GO:0051082">
    <property type="term" value="F:unfolded protein binding"/>
    <property type="evidence" value="ECO:0007669"/>
    <property type="project" value="InterPro"/>
</dbReference>
<dbReference type="GO" id="GO:0006457">
    <property type="term" value="P:protein folding"/>
    <property type="evidence" value="ECO:0007669"/>
    <property type="project" value="UniProtKB-UniRule"/>
</dbReference>
<evidence type="ECO:0000256" key="6">
    <source>
        <dbReference type="HAMAP-Rule" id="MF_00821"/>
    </source>
</evidence>
<dbReference type="PANTHER" id="PTHR36918">
    <property type="match status" value="1"/>
</dbReference>
<dbReference type="InterPro" id="IPR003708">
    <property type="entry name" value="SecB"/>
</dbReference>
<evidence type="ECO:0000256" key="4">
    <source>
        <dbReference type="ARBA" id="ARBA00023010"/>
    </source>
</evidence>
<dbReference type="PRINTS" id="PR01594">
    <property type="entry name" value="SECBCHAPRONE"/>
</dbReference>
<dbReference type="InterPro" id="IPR035958">
    <property type="entry name" value="SecB-like_sf"/>
</dbReference>
<name>A0A192D1G8_9SPHN</name>
<comment type="similarity">
    <text evidence="1 6">Belongs to the SecB family.</text>
</comment>
<evidence type="ECO:0000256" key="3">
    <source>
        <dbReference type="ARBA" id="ARBA00022927"/>
    </source>
</evidence>
<keyword evidence="4 6" id="KW-0811">Translocation</keyword>
<keyword evidence="2 6" id="KW-0813">Transport</keyword>
<gene>
    <name evidence="6" type="primary">secB</name>
    <name evidence="8" type="ORF">A9D12_02385</name>
</gene>
<dbReference type="GO" id="GO:0005737">
    <property type="term" value="C:cytoplasm"/>
    <property type="evidence" value="ECO:0007669"/>
    <property type="project" value="UniProtKB-SubCell"/>
</dbReference>
<keyword evidence="3 6" id="KW-0653">Protein transport</keyword>
<keyword evidence="5 6" id="KW-0143">Chaperone</keyword>
<dbReference type="Pfam" id="PF02556">
    <property type="entry name" value="SecB"/>
    <property type="match status" value="1"/>
</dbReference>
<dbReference type="STRING" id="1112.A9D12_02385"/>
<dbReference type="AlphaFoldDB" id="A0A192D1G8"/>
<dbReference type="HAMAP" id="MF_00821">
    <property type="entry name" value="SecB"/>
    <property type="match status" value="1"/>
</dbReference>
<evidence type="ECO:0000256" key="2">
    <source>
        <dbReference type="ARBA" id="ARBA00022448"/>
    </source>
</evidence>
<dbReference type="Proteomes" id="UP000078263">
    <property type="component" value="Chromosome"/>
</dbReference>
<dbReference type="EMBL" id="CP016033">
    <property type="protein sequence ID" value="ANK11970.1"/>
    <property type="molecule type" value="Genomic_DNA"/>
</dbReference>
<keyword evidence="6" id="KW-0963">Cytoplasm</keyword>
<dbReference type="OrthoDB" id="9795145at2"/>
<sequence>MAEDEGVLTNLDTHDAGGPLPNGEDTSPMVGIITQYVKDLSVENPSAPDVFQWNEAPQIDVQFNIAAEPVADGVHEVTLKLTLTANASQGTMYIVDLAYSGLIGMRNIPEDQGHAFLYAEAPRLLFPFARAVVASAVRDAGFPPLMVDPVDFGGIYAQQLAARRAEEAAGGTPIAPVTGNA</sequence>
<evidence type="ECO:0000256" key="5">
    <source>
        <dbReference type="ARBA" id="ARBA00023186"/>
    </source>
</evidence>
<dbReference type="NCBIfam" id="NF004392">
    <property type="entry name" value="PRK05751.1-3"/>
    <property type="match status" value="1"/>
</dbReference>
<protein>
    <recommendedName>
        <fullName evidence="6">Protein-export protein SecB</fullName>
    </recommendedName>
</protein>
<evidence type="ECO:0000256" key="7">
    <source>
        <dbReference type="SAM" id="MobiDB-lite"/>
    </source>
</evidence>
<accession>A0A192D1G8</accession>
<dbReference type="GO" id="GO:0015031">
    <property type="term" value="P:protein transport"/>
    <property type="evidence" value="ECO:0007669"/>
    <property type="project" value="UniProtKB-UniRule"/>
</dbReference>
<dbReference type="RefSeq" id="WP_068349435.1">
    <property type="nucleotide sequence ID" value="NZ_CP016033.1"/>
</dbReference>
<evidence type="ECO:0000313" key="8">
    <source>
        <dbReference type="EMBL" id="ANK11970.1"/>
    </source>
</evidence>
<feature type="region of interest" description="Disordered" evidence="7">
    <location>
        <begin position="1"/>
        <end position="25"/>
    </location>
</feature>
<dbReference type="GO" id="GO:0051262">
    <property type="term" value="P:protein tetramerization"/>
    <property type="evidence" value="ECO:0007669"/>
    <property type="project" value="InterPro"/>
</dbReference>
<comment type="function">
    <text evidence="6">One of the proteins required for the normal export of preproteins out of the cell cytoplasm. It is a molecular chaperone that binds to a subset of precursor proteins, maintaining them in a translocation-competent state. It also specifically binds to its receptor SecA.</text>
</comment>
<organism evidence="8 9">
    <name type="scientific">Erythrobacter neustonensis</name>
    <dbReference type="NCBI Taxonomy" id="1112"/>
    <lineage>
        <taxon>Bacteria</taxon>
        <taxon>Pseudomonadati</taxon>
        <taxon>Pseudomonadota</taxon>
        <taxon>Alphaproteobacteria</taxon>
        <taxon>Sphingomonadales</taxon>
        <taxon>Erythrobacteraceae</taxon>
        <taxon>Erythrobacter/Porphyrobacter group</taxon>
        <taxon>Erythrobacter</taxon>
    </lineage>
</organism>
<proteinExistence type="inferred from homology"/>
<evidence type="ECO:0000313" key="9">
    <source>
        <dbReference type="Proteomes" id="UP000078263"/>
    </source>
</evidence>
<dbReference type="Gene3D" id="3.10.420.10">
    <property type="entry name" value="SecB-like"/>
    <property type="match status" value="1"/>
</dbReference>